<organism evidence="18 19">
    <name type="scientific">Anaeramoeba ignava</name>
    <name type="common">Anaerobic marine amoeba</name>
    <dbReference type="NCBI Taxonomy" id="1746090"/>
    <lineage>
        <taxon>Eukaryota</taxon>
        <taxon>Metamonada</taxon>
        <taxon>Anaeramoebidae</taxon>
        <taxon>Anaeramoeba</taxon>
    </lineage>
</organism>
<dbReference type="PANTHER" id="PTHR43995:SF1">
    <property type="entry name" value="PRE-MRNA-PROCESSING FACTOR 19"/>
    <property type="match status" value="1"/>
</dbReference>
<dbReference type="EMBL" id="JAPDFW010000092">
    <property type="protein sequence ID" value="KAJ5070833.1"/>
    <property type="molecule type" value="Genomic_DNA"/>
</dbReference>
<dbReference type="GO" id="GO:0006281">
    <property type="term" value="P:DNA repair"/>
    <property type="evidence" value="ECO:0007669"/>
    <property type="project" value="UniProtKB-KW"/>
</dbReference>
<evidence type="ECO:0000256" key="6">
    <source>
        <dbReference type="ARBA" id="ARBA00022679"/>
    </source>
</evidence>
<evidence type="ECO:0000313" key="19">
    <source>
        <dbReference type="Proteomes" id="UP001149090"/>
    </source>
</evidence>
<evidence type="ECO:0000256" key="5">
    <source>
        <dbReference type="ARBA" id="ARBA00022664"/>
    </source>
</evidence>
<comment type="subcellular location">
    <subcellularLocation>
        <location evidence="1 15">Nucleus</location>
    </subcellularLocation>
</comment>
<keyword evidence="8" id="KW-0677">Repeat</keyword>
<dbReference type="Proteomes" id="UP001149090">
    <property type="component" value="Unassembled WGS sequence"/>
</dbReference>
<name>A0A9Q0LDP9_ANAIG</name>
<dbReference type="InterPro" id="IPR013915">
    <property type="entry name" value="Prp19_cc"/>
</dbReference>
<dbReference type="InterPro" id="IPR038959">
    <property type="entry name" value="Prp19"/>
</dbReference>
<evidence type="ECO:0000256" key="15">
    <source>
        <dbReference type="RuleBase" id="RU367101"/>
    </source>
</evidence>
<keyword evidence="16" id="KW-0175">Coiled coil</keyword>
<keyword evidence="4 14" id="KW-0853">WD repeat</keyword>
<dbReference type="GO" id="GO:0070534">
    <property type="term" value="P:protein K63-linked ubiquitination"/>
    <property type="evidence" value="ECO:0007669"/>
    <property type="project" value="UniProtKB-UniRule"/>
</dbReference>
<dbReference type="InterPro" id="IPR036322">
    <property type="entry name" value="WD40_repeat_dom_sf"/>
</dbReference>
<evidence type="ECO:0000313" key="18">
    <source>
        <dbReference type="EMBL" id="KAJ5070833.1"/>
    </source>
</evidence>
<dbReference type="InterPro" id="IPR001680">
    <property type="entry name" value="WD40_rpt"/>
</dbReference>
<evidence type="ECO:0000256" key="16">
    <source>
        <dbReference type="SAM" id="Coils"/>
    </source>
</evidence>
<dbReference type="InterPro" id="IPR015943">
    <property type="entry name" value="WD40/YVTN_repeat-like_dom_sf"/>
</dbReference>
<evidence type="ECO:0000256" key="8">
    <source>
        <dbReference type="ARBA" id="ARBA00022737"/>
    </source>
</evidence>
<evidence type="ECO:0000256" key="13">
    <source>
        <dbReference type="ARBA" id="ARBA00023242"/>
    </source>
</evidence>
<accession>A0A9Q0LDP9</accession>
<keyword evidence="11 15" id="KW-0508">mRNA splicing</keyword>
<dbReference type="InterPro" id="IPR013083">
    <property type="entry name" value="Znf_RING/FYVE/PHD"/>
</dbReference>
<dbReference type="Gene3D" id="2.130.10.10">
    <property type="entry name" value="YVTN repeat-like/Quinoprotein amine dehydrogenase"/>
    <property type="match status" value="1"/>
</dbReference>
<dbReference type="SMART" id="SM00320">
    <property type="entry name" value="WD40"/>
    <property type="match status" value="3"/>
</dbReference>
<keyword evidence="19" id="KW-1185">Reference proteome</keyword>
<dbReference type="Pfam" id="PF08606">
    <property type="entry name" value="Prp19"/>
    <property type="match status" value="1"/>
</dbReference>
<comment type="similarity">
    <text evidence="3 15">Belongs to the WD repeat PRP19 family.</text>
</comment>
<evidence type="ECO:0000256" key="9">
    <source>
        <dbReference type="ARBA" id="ARBA00022763"/>
    </source>
</evidence>
<dbReference type="Gene3D" id="3.30.40.10">
    <property type="entry name" value="Zinc/RING finger domain, C3HC4 (zinc finger)"/>
    <property type="match status" value="1"/>
</dbReference>
<comment type="catalytic activity">
    <reaction evidence="15">
        <text>S-ubiquitinyl-[E2 ubiquitin-conjugating enzyme]-L-cysteine + [acceptor protein]-L-lysine = [E2 ubiquitin-conjugating enzyme]-L-cysteine + N(6)-ubiquitinyl-[acceptor protein]-L-lysine.</text>
        <dbReference type="EC" id="2.3.2.27"/>
    </reaction>
</comment>
<keyword evidence="9 15" id="KW-0227">DNA damage</keyword>
<dbReference type="Pfam" id="PF04564">
    <property type="entry name" value="U-box"/>
    <property type="match status" value="1"/>
</dbReference>
<feature type="coiled-coil region" evidence="16">
    <location>
        <begin position="114"/>
        <end position="179"/>
    </location>
</feature>
<keyword evidence="6 15" id="KW-0808">Transferase</keyword>
<dbReference type="SUPFAM" id="SSF50978">
    <property type="entry name" value="WD40 repeat-like"/>
    <property type="match status" value="1"/>
</dbReference>
<dbReference type="AlphaFoldDB" id="A0A9Q0LDP9"/>
<feature type="domain" description="U-box" evidence="17">
    <location>
        <begin position="1"/>
        <end position="70"/>
    </location>
</feature>
<dbReference type="PANTHER" id="PTHR43995">
    <property type="entry name" value="PRE-MRNA-PROCESSING FACTOR 19"/>
    <property type="match status" value="1"/>
</dbReference>
<dbReference type="PROSITE" id="PS50082">
    <property type="entry name" value="WD_REPEATS_2"/>
    <property type="match status" value="1"/>
</dbReference>
<comment type="subunit">
    <text evidence="15">Homotetramer.</text>
</comment>
<keyword evidence="7 15" id="KW-0747">Spliceosome</keyword>
<comment type="pathway">
    <text evidence="2 15">Protein modification; protein ubiquitination.</text>
</comment>
<dbReference type="InterPro" id="IPR055340">
    <property type="entry name" value="RING-Ubox_PRP19"/>
</dbReference>
<dbReference type="FunFam" id="3.30.40.10:FF:000027">
    <property type="entry name" value="Pre-mRNA-processing factor 19, putative"/>
    <property type="match status" value="1"/>
</dbReference>
<dbReference type="SUPFAM" id="SSF57850">
    <property type="entry name" value="RING/U-box"/>
    <property type="match status" value="1"/>
</dbReference>
<dbReference type="GO" id="GO:0071006">
    <property type="term" value="C:U2-type catalytic step 1 spliceosome"/>
    <property type="evidence" value="ECO:0007669"/>
    <property type="project" value="TreeGrafter"/>
</dbReference>
<dbReference type="Pfam" id="PF00400">
    <property type="entry name" value="WD40"/>
    <property type="match status" value="2"/>
</dbReference>
<evidence type="ECO:0000256" key="1">
    <source>
        <dbReference type="ARBA" id="ARBA00004123"/>
    </source>
</evidence>
<dbReference type="PROSITE" id="PS51698">
    <property type="entry name" value="U_BOX"/>
    <property type="match status" value="1"/>
</dbReference>
<dbReference type="OrthoDB" id="687049at2759"/>
<gene>
    <name evidence="18" type="ORF">M0811_01814</name>
</gene>
<dbReference type="GO" id="GO:0000398">
    <property type="term" value="P:mRNA splicing, via spliceosome"/>
    <property type="evidence" value="ECO:0007669"/>
    <property type="project" value="InterPro"/>
</dbReference>
<comment type="function">
    <text evidence="15">Ubiquitin-protein ligase which is mainly involved pre-mRNA splicing and DNA repair. Required for pre-mRNA splicing as component of the spliceosome.</text>
</comment>
<evidence type="ECO:0000256" key="4">
    <source>
        <dbReference type="ARBA" id="ARBA00022574"/>
    </source>
</evidence>
<evidence type="ECO:0000256" key="3">
    <source>
        <dbReference type="ARBA" id="ARBA00006388"/>
    </source>
</evidence>
<dbReference type="PROSITE" id="PS50294">
    <property type="entry name" value="WD_REPEATS_REGION"/>
    <property type="match status" value="1"/>
</dbReference>
<comment type="caution">
    <text evidence="18">The sequence shown here is derived from an EMBL/GenBank/DDBJ whole genome shotgun (WGS) entry which is preliminary data.</text>
</comment>
<dbReference type="GO" id="GO:0000974">
    <property type="term" value="C:Prp19 complex"/>
    <property type="evidence" value="ECO:0007669"/>
    <property type="project" value="UniProtKB-UniRule"/>
</dbReference>
<evidence type="ECO:0000256" key="11">
    <source>
        <dbReference type="ARBA" id="ARBA00023187"/>
    </source>
</evidence>
<evidence type="ECO:0000256" key="7">
    <source>
        <dbReference type="ARBA" id="ARBA00022728"/>
    </source>
</evidence>
<evidence type="ECO:0000256" key="10">
    <source>
        <dbReference type="ARBA" id="ARBA00022786"/>
    </source>
</evidence>
<dbReference type="GO" id="GO:0005737">
    <property type="term" value="C:cytoplasm"/>
    <property type="evidence" value="ECO:0007669"/>
    <property type="project" value="TreeGrafter"/>
</dbReference>
<keyword evidence="10 15" id="KW-0833">Ubl conjugation pathway</keyword>
<evidence type="ECO:0000256" key="12">
    <source>
        <dbReference type="ARBA" id="ARBA00023204"/>
    </source>
</evidence>
<dbReference type="GO" id="GO:0061630">
    <property type="term" value="F:ubiquitin protein ligase activity"/>
    <property type="evidence" value="ECO:0007669"/>
    <property type="project" value="UniProtKB-UniRule"/>
</dbReference>
<dbReference type="CDD" id="cd16656">
    <property type="entry name" value="RING-Ubox_PRP19"/>
    <property type="match status" value="1"/>
</dbReference>
<dbReference type="EC" id="2.3.2.27" evidence="15"/>
<feature type="repeat" description="WD" evidence="14">
    <location>
        <begin position="392"/>
        <end position="426"/>
    </location>
</feature>
<evidence type="ECO:0000259" key="17">
    <source>
        <dbReference type="PROSITE" id="PS51698"/>
    </source>
</evidence>
<dbReference type="InterPro" id="IPR003613">
    <property type="entry name" value="Ubox_domain"/>
</dbReference>
<protein>
    <recommendedName>
        <fullName evidence="15">Pre-mRNA-processing factor 19</fullName>
        <ecNumber evidence="15">2.3.2.27</ecNumber>
    </recommendedName>
</protein>
<keyword evidence="12 15" id="KW-0234">DNA repair</keyword>
<sequence>MFCSITGQITVEPVCSKNGYIFEKSAIEKHIEIKGTCPMTNQPLTKNDLIPINLTKVTQPRTLKQTSIPQLLNQLHNEWDTFVLEYFNVKKALQQTREELARSFYEFDASSRVIARLMEEKDSLKSQLEELQSKNQVSKENQEEQNLENIMEVETNQISKEMKKELEDFSLKLAQEHRRKRRELKKKQIKPIDPKKLSLSKSTNTLFKKDKPQISTIDFFPKNSDLIIAGGIDGNCQIYDRKKESIIIKTKGDYPITSITTHPNELLFITGDKKGNENFYQIENLKQKKGFLNPIHSYNYENEIIGIQLHPDEKHLITSFKDVSWRFSDMETKTDLGIYSQKKKDFYYTTSSLHPDGLLLAEGVSNNVVEIWEIHNELIAAKFEHNLKDYEIKSVAFSNGGIHFASGSLDSSVKIWDLRYQTVLSEINLDLSNQKSKESKPFLLFDPTGTFLFIFFNNKIKIISTKNWSEFSEIKIKIENENEKNLDNFLTDAKFLSFHELALSNSKGIIEFYNQKK</sequence>
<dbReference type="SMART" id="SM00504">
    <property type="entry name" value="Ubox"/>
    <property type="match status" value="1"/>
</dbReference>
<keyword evidence="5 15" id="KW-0507">mRNA processing</keyword>
<dbReference type="OMA" id="SLDQHWA"/>
<evidence type="ECO:0000256" key="2">
    <source>
        <dbReference type="ARBA" id="ARBA00004906"/>
    </source>
</evidence>
<reference evidence="18" key="1">
    <citation type="submission" date="2022-10" db="EMBL/GenBank/DDBJ databases">
        <title>Novel sulphate-reducing endosymbionts in the free-living metamonad Anaeramoeba.</title>
        <authorList>
            <person name="Jerlstrom-Hultqvist J."/>
            <person name="Cepicka I."/>
            <person name="Gallot-Lavallee L."/>
            <person name="Salas-Leiva D."/>
            <person name="Curtis B.A."/>
            <person name="Zahonova K."/>
            <person name="Pipaliya S."/>
            <person name="Dacks J."/>
            <person name="Roger A.J."/>
        </authorList>
    </citation>
    <scope>NUCLEOTIDE SEQUENCE</scope>
    <source>
        <strain evidence="18">BMAN</strain>
    </source>
</reference>
<evidence type="ECO:0000256" key="14">
    <source>
        <dbReference type="PROSITE-ProRule" id="PRU00221"/>
    </source>
</evidence>
<keyword evidence="13 15" id="KW-0539">Nucleus</keyword>
<proteinExistence type="inferred from homology"/>